<comment type="caution">
    <text evidence="1">The sequence shown here is derived from an EMBL/GenBank/DDBJ whole genome shotgun (WGS) entry which is preliminary data.</text>
</comment>
<sequence length="105" mass="11955">MCFKPEKILQLGQESSKSYNNHFPEILEGATYSCGKFLSLLAEGNFKDLEDVVELVMFEILKRQIKRYQDLGYTVSSIGSTENAKAEILDFNTILAVYFLTKIFA</sequence>
<gene>
    <name evidence="1" type="ORF">BSTOLATCC_MIC48276</name>
</gene>
<evidence type="ECO:0000313" key="1">
    <source>
        <dbReference type="EMBL" id="CAG9329456.1"/>
    </source>
</evidence>
<dbReference type="Proteomes" id="UP001162131">
    <property type="component" value="Unassembled WGS sequence"/>
</dbReference>
<organism evidence="1 2">
    <name type="scientific">Blepharisma stoltei</name>
    <dbReference type="NCBI Taxonomy" id="1481888"/>
    <lineage>
        <taxon>Eukaryota</taxon>
        <taxon>Sar</taxon>
        <taxon>Alveolata</taxon>
        <taxon>Ciliophora</taxon>
        <taxon>Postciliodesmatophora</taxon>
        <taxon>Heterotrichea</taxon>
        <taxon>Heterotrichida</taxon>
        <taxon>Blepharismidae</taxon>
        <taxon>Blepharisma</taxon>
    </lineage>
</organism>
<evidence type="ECO:0000313" key="2">
    <source>
        <dbReference type="Proteomes" id="UP001162131"/>
    </source>
</evidence>
<dbReference type="EMBL" id="CAJZBQ010000047">
    <property type="protein sequence ID" value="CAG9329456.1"/>
    <property type="molecule type" value="Genomic_DNA"/>
</dbReference>
<proteinExistence type="predicted"/>
<protein>
    <submittedName>
        <fullName evidence="1">Uncharacterized protein</fullName>
    </submittedName>
</protein>
<name>A0AAU9JY26_9CILI</name>
<keyword evidence="2" id="KW-1185">Reference proteome</keyword>
<reference evidence="1" key="1">
    <citation type="submission" date="2021-09" db="EMBL/GenBank/DDBJ databases">
        <authorList>
            <consortium name="AG Swart"/>
            <person name="Singh M."/>
            <person name="Singh A."/>
            <person name="Seah K."/>
            <person name="Emmerich C."/>
        </authorList>
    </citation>
    <scope>NUCLEOTIDE SEQUENCE</scope>
    <source>
        <strain evidence="1">ATCC30299</strain>
    </source>
</reference>
<accession>A0AAU9JY26</accession>
<dbReference type="AlphaFoldDB" id="A0AAU9JY26"/>